<evidence type="ECO:0000259" key="1">
    <source>
        <dbReference type="Pfam" id="PF00078"/>
    </source>
</evidence>
<accession>A0ABQ5BCZ7</accession>
<dbReference type="InterPro" id="IPR000477">
    <property type="entry name" value="RT_dom"/>
</dbReference>
<keyword evidence="2" id="KW-0808">Transferase</keyword>
<proteinExistence type="predicted"/>
<evidence type="ECO:0000313" key="2">
    <source>
        <dbReference type="EMBL" id="GJT12741.1"/>
    </source>
</evidence>
<dbReference type="PANTHER" id="PTHR33116">
    <property type="entry name" value="REVERSE TRANSCRIPTASE ZINC-BINDING DOMAIN-CONTAINING PROTEIN-RELATED-RELATED"/>
    <property type="match status" value="1"/>
</dbReference>
<dbReference type="Proteomes" id="UP001151760">
    <property type="component" value="Unassembled WGS sequence"/>
</dbReference>
<gene>
    <name evidence="2" type="ORF">Tco_0859783</name>
</gene>
<dbReference type="GO" id="GO:0003964">
    <property type="term" value="F:RNA-directed DNA polymerase activity"/>
    <property type="evidence" value="ECO:0007669"/>
    <property type="project" value="UniProtKB-KW"/>
</dbReference>
<reference evidence="2" key="1">
    <citation type="journal article" date="2022" name="Int. J. Mol. Sci.">
        <title>Draft Genome of Tanacetum Coccineum: Genomic Comparison of Closely Related Tanacetum-Family Plants.</title>
        <authorList>
            <person name="Yamashiro T."/>
            <person name="Shiraishi A."/>
            <person name="Nakayama K."/>
            <person name="Satake H."/>
        </authorList>
    </citation>
    <scope>NUCLEOTIDE SEQUENCE</scope>
</reference>
<dbReference type="PANTHER" id="PTHR33116:SF76">
    <property type="entry name" value="DUF4283 DOMAIN-CONTAINING PROTEIN"/>
    <property type="match status" value="1"/>
</dbReference>
<keyword evidence="2" id="KW-0548">Nucleotidyltransferase</keyword>
<keyword evidence="2" id="KW-0695">RNA-directed DNA polymerase</keyword>
<feature type="domain" description="Reverse transcriptase" evidence="1">
    <location>
        <begin position="153"/>
        <end position="341"/>
    </location>
</feature>
<sequence>MRSGRVLLLDLPEVEGDTWVDLAEAVPEIAPMTMREDSHIIEKVKILREELKKVQLELDKDPHNANLKEDDMNFLGTCDEVFPIEDLDRLFDKKLSGESALFMIRDITDDEIKDALRDIDDNKALGPDGFTSKFFKASWQTTGKDLCAVVKEFFSSGKIAFIDGRHNSDIIMVAQELMCRYSRNKKIGRCTFKVDIQKAYDTVSWDFLKESHGFFKARRGLRKGDHVSPYLFTIVIEMFTRILRRQVNKEKKFKYHSGCKKLNILSLCFANDLMLFCHGDLIFASVLRRALDEFYLASGLRPNMAKSTVFYGNVKDEVKRDIEIVMPFSEGILPVKYLGIPLDSSRISKNDCKVLIENVKKRIDHWRNKYLSFAGRLQLIDSILSSLNVFWASIFILPQGMCEDIDKILKNFLWRNDEKKGCKYSVAWKEKFYLGEMGKKSMVKRWHGKDPLCKLVSQDLLMQHSLDLKIKIPKIIENLKDKAVWINKNGKEKTFRVHKVWKSMKINSVKERNLRLFGDTGRTKDELFKIIFEIVRSRLMGLQLKVTPEVIKAAKFMMRSYRSNLGRADPESYERYGSVGRQFMTSSGIQVCVGDSKYVCGLLSRCLMNDSMGVQLARIRIKDLVQFRRTSLTGFPTQSIRSSYAIALDSPFLLVLITGTSQSRQHVVSFFSDSLERVPVSPPNHTQQEDHAFLIELCHYTNSVVSAELA</sequence>
<reference evidence="2" key="2">
    <citation type="submission" date="2022-01" db="EMBL/GenBank/DDBJ databases">
        <authorList>
            <person name="Yamashiro T."/>
            <person name="Shiraishi A."/>
            <person name="Satake H."/>
            <person name="Nakayama K."/>
        </authorList>
    </citation>
    <scope>NUCLEOTIDE SEQUENCE</scope>
</reference>
<dbReference type="Pfam" id="PF00078">
    <property type="entry name" value="RVT_1"/>
    <property type="match status" value="1"/>
</dbReference>
<name>A0ABQ5BCZ7_9ASTR</name>
<organism evidence="2 3">
    <name type="scientific">Tanacetum coccineum</name>
    <dbReference type="NCBI Taxonomy" id="301880"/>
    <lineage>
        <taxon>Eukaryota</taxon>
        <taxon>Viridiplantae</taxon>
        <taxon>Streptophyta</taxon>
        <taxon>Embryophyta</taxon>
        <taxon>Tracheophyta</taxon>
        <taxon>Spermatophyta</taxon>
        <taxon>Magnoliopsida</taxon>
        <taxon>eudicotyledons</taxon>
        <taxon>Gunneridae</taxon>
        <taxon>Pentapetalae</taxon>
        <taxon>asterids</taxon>
        <taxon>campanulids</taxon>
        <taxon>Asterales</taxon>
        <taxon>Asteraceae</taxon>
        <taxon>Asteroideae</taxon>
        <taxon>Anthemideae</taxon>
        <taxon>Anthemidinae</taxon>
        <taxon>Tanacetum</taxon>
    </lineage>
</organism>
<protein>
    <submittedName>
        <fullName evidence="2">RNA-directed DNA polymerase, eukaryota, reverse transcriptase zinc-binding domain protein</fullName>
    </submittedName>
</protein>
<keyword evidence="3" id="KW-1185">Reference proteome</keyword>
<evidence type="ECO:0000313" key="3">
    <source>
        <dbReference type="Proteomes" id="UP001151760"/>
    </source>
</evidence>
<comment type="caution">
    <text evidence="2">The sequence shown here is derived from an EMBL/GenBank/DDBJ whole genome shotgun (WGS) entry which is preliminary data.</text>
</comment>
<dbReference type="EMBL" id="BQNB010013173">
    <property type="protein sequence ID" value="GJT12741.1"/>
    <property type="molecule type" value="Genomic_DNA"/>
</dbReference>